<feature type="domain" description="DDH" evidence="6">
    <location>
        <begin position="91"/>
        <end position="248"/>
    </location>
</feature>
<keyword evidence="3" id="KW-0540">Nuclease</keyword>
<evidence type="ECO:0000256" key="3">
    <source>
        <dbReference type="ARBA" id="ARBA00022722"/>
    </source>
</evidence>
<dbReference type="GO" id="GO:0006310">
    <property type="term" value="P:DNA recombination"/>
    <property type="evidence" value="ECO:0007669"/>
    <property type="project" value="InterPro"/>
</dbReference>
<dbReference type="NCBIfam" id="TIGR00644">
    <property type="entry name" value="recJ"/>
    <property type="match status" value="1"/>
</dbReference>
<evidence type="ECO:0000313" key="9">
    <source>
        <dbReference type="EMBL" id="MQX36974.1"/>
    </source>
</evidence>
<proteinExistence type="inferred from homology"/>
<name>A0A7X1ZEB0_9PROT</name>
<feature type="domain" description="RecJ OB" evidence="8">
    <location>
        <begin position="476"/>
        <end position="585"/>
    </location>
</feature>
<dbReference type="InterPro" id="IPR041122">
    <property type="entry name" value="RecJ_OB"/>
</dbReference>
<evidence type="ECO:0000256" key="4">
    <source>
        <dbReference type="ARBA" id="ARBA00022801"/>
    </source>
</evidence>
<keyword evidence="10" id="KW-1185">Reference proteome</keyword>
<evidence type="ECO:0000259" key="8">
    <source>
        <dbReference type="Pfam" id="PF17768"/>
    </source>
</evidence>
<accession>A0A7X1ZEB0</accession>
<dbReference type="GO" id="GO:0008409">
    <property type="term" value="F:5'-3' exonuclease activity"/>
    <property type="evidence" value="ECO:0007669"/>
    <property type="project" value="InterPro"/>
</dbReference>
<keyword evidence="5 9" id="KW-0269">Exonuclease</keyword>
<evidence type="ECO:0000313" key="10">
    <source>
        <dbReference type="Proteomes" id="UP000434582"/>
    </source>
</evidence>
<evidence type="ECO:0000259" key="7">
    <source>
        <dbReference type="Pfam" id="PF02272"/>
    </source>
</evidence>
<reference evidence="9 10" key="1">
    <citation type="submission" date="2019-10" db="EMBL/GenBank/DDBJ databases">
        <title>Draft whole-genome sequence of the purple nonsulfur photosynthetic bacterium Roseospira navarrensis DSM 15114.</title>
        <authorList>
            <person name="Kyndt J.A."/>
            <person name="Meyer T.E."/>
        </authorList>
    </citation>
    <scope>NUCLEOTIDE SEQUENCE [LARGE SCALE GENOMIC DNA]</scope>
    <source>
        <strain evidence="9 10">DSM 15114</strain>
    </source>
</reference>
<dbReference type="RefSeq" id="WP_153343991.1">
    <property type="nucleotide sequence ID" value="NZ_WIVE01000030.1"/>
</dbReference>
<dbReference type="EMBL" id="WIVE01000030">
    <property type="protein sequence ID" value="MQX36974.1"/>
    <property type="molecule type" value="Genomic_DNA"/>
</dbReference>
<evidence type="ECO:0000256" key="1">
    <source>
        <dbReference type="ARBA" id="ARBA00005915"/>
    </source>
</evidence>
<dbReference type="GO" id="GO:0006281">
    <property type="term" value="P:DNA repair"/>
    <property type="evidence" value="ECO:0007669"/>
    <property type="project" value="InterPro"/>
</dbReference>
<dbReference type="InterPro" id="IPR038763">
    <property type="entry name" value="DHH_sf"/>
</dbReference>
<dbReference type="InterPro" id="IPR051673">
    <property type="entry name" value="SSDNA_exonuclease_RecJ"/>
</dbReference>
<dbReference type="GO" id="GO:0003676">
    <property type="term" value="F:nucleic acid binding"/>
    <property type="evidence" value="ECO:0007669"/>
    <property type="project" value="InterPro"/>
</dbReference>
<comment type="caution">
    <text evidence="9">The sequence shown here is derived from an EMBL/GenBank/DDBJ whole genome shotgun (WGS) entry which is preliminary data.</text>
</comment>
<dbReference type="InterPro" id="IPR001667">
    <property type="entry name" value="DDH_dom"/>
</dbReference>
<evidence type="ECO:0000259" key="6">
    <source>
        <dbReference type="Pfam" id="PF01368"/>
    </source>
</evidence>
<keyword evidence="4" id="KW-0378">Hydrolase</keyword>
<protein>
    <recommendedName>
        <fullName evidence="2">Single-stranded-DNA-specific exonuclease RecJ</fullName>
    </recommendedName>
</protein>
<dbReference type="PANTHER" id="PTHR30255">
    <property type="entry name" value="SINGLE-STRANDED-DNA-SPECIFIC EXONUCLEASE RECJ"/>
    <property type="match status" value="1"/>
</dbReference>
<gene>
    <name evidence="9" type="primary">recJ</name>
    <name evidence="9" type="ORF">GHC57_10640</name>
</gene>
<evidence type="ECO:0000256" key="2">
    <source>
        <dbReference type="ARBA" id="ARBA00019841"/>
    </source>
</evidence>
<dbReference type="InterPro" id="IPR003156">
    <property type="entry name" value="DHHA1_dom"/>
</dbReference>
<dbReference type="Proteomes" id="UP000434582">
    <property type="component" value="Unassembled WGS sequence"/>
</dbReference>
<dbReference type="OrthoDB" id="9809852at2"/>
<organism evidence="9 10">
    <name type="scientific">Roseospira navarrensis</name>
    <dbReference type="NCBI Taxonomy" id="140058"/>
    <lineage>
        <taxon>Bacteria</taxon>
        <taxon>Pseudomonadati</taxon>
        <taxon>Pseudomonadota</taxon>
        <taxon>Alphaproteobacteria</taxon>
        <taxon>Rhodospirillales</taxon>
        <taxon>Rhodospirillaceae</taxon>
        <taxon>Roseospira</taxon>
    </lineage>
</organism>
<dbReference type="InterPro" id="IPR004610">
    <property type="entry name" value="RecJ"/>
</dbReference>
<dbReference type="Gene3D" id="3.10.310.30">
    <property type="match status" value="1"/>
</dbReference>
<dbReference type="Pfam" id="PF02272">
    <property type="entry name" value="DHHA1"/>
    <property type="match status" value="1"/>
</dbReference>
<dbReference type="Gene3D" id="3.90.1640.30">
    <property type="match status" value="1"/>
</dbReference>
<dbReference type="Pfam" id="PF01368">
    <property type="entry name" value="DHH"/>
    <property type="match status" value="1"/>
</dbReference>
<dbReference type="SUPFAM" id="SSF64182">
    <property type="entry name" value="DHH phosphoesterases"/>
    <property type="match status" value="1"/>
</dbReference>
<dbReference type="PANTHER" id="PTHR30255:SF2">
    <property type="entry name" value="SINGLE-STRANDED-DNA-SPECIFIC EXONUCLEASE RECJ"/>
    <property type="match status" value="1"/>
</dbReference>
<feature type="domain" description="DHHA1" evidence="7">
    <location>
        <begin position="368"/>
        <end position="457"/>
    </location>
</feature>
<dbReference type="AlphaFoldDB" id="A0A7X1ZEB0"/>
<sequence>MTAADGALWSVLGRRWCLRESDDRLAQALTQRHDLPDVVARLMAMRGIGLDAAPAFLAPRLREQLPDPSHLIDMDRAVARLAAAVADGETVAVFGDYDVDGATSSALLRRYLEAVGCPPLVYIPDRLAEGYGPNAPALLELRAQGASVCVCVDCGMTAFAPLEAARAGGLDVIVVDHHAAGDRLPDALAVINPKRADETSPHTDLAAVGVTFLLAVGLNRALRAAGWFSEDRPEPDLMALLDLVALGTVCDVMPLTGLNRAFVAQGLRVMARRGNAGLAALADVAGLKEPPGAFHLGYVMGPRVNAGGRVGEAPMGMRLLSTADADEARRLAEALDGFNMDRREIEAQVLMEAIEQVEGQAAPADGPLVLAAGDGWHPGVIGIVASRLRERYDLPACVVAIEANQAKGSGRSVPGLDLGAAVLAAREAGLLTLGGGHAMAAGFSLHPEGIGALRAFLAGHLADQLGDGTLDPRVDLDGALGVEGVTLDLIAHLERLAPFGSGHPEPCFMLTDARVLFADVVGMGHVRCRLGGRGGGQLKAIAFKAADNDLGQALLTGQGRTMHLAGTLRVDRWQGRTQPQFIIEDAVTVLSP</sequence>
<comment type="similarity">
    <text evidence="1">Belongs to the RecJ family.</text>
</comment>
<dbReference type="Pfam" id="PF17768">
    <property type="entry name" value="RecJ_OB"/>
    <property type="match status" value="1"/>
</dbReference>
<evidence type="ECO:0000256" key="5">
    <source>
        <dbReference type="ARBA" id="ARBA00022839"/>
    </source>
</evidence>